<accession>A0AAQ3KMC3</accession>
<reference evidence="1 2" key="1">
    <citation type="submission" date="2023-10" db="EMBL/GenBank/DDBJ databases">
        <title>Chromosome-scale genome assembly provides insights into flower coloration mechanisms of Canna indica.</title>
        <authorList>
            <person name="Li C."/>
        </authorList>
    </citation>
    <scope>NUCLEOTIDE SEQUENCE [LARGE SCALE GENOMIC DNA]</scope>
    <source>
        <tissue evidence="1">Flower</tissue>
    </source>
</reference>
<sequence>MPENKFSFRVRDLAGGTNQLLPGPDSATSSSTELEKKFAPYVRRDAYGAMGRGELPAMEKVLLGLAILTLVPI</sequence>
<organism evidence="1 2">
    <name type="scientific">Canna indica</name>
    <name type="common">Indian-shot</name>
    <dbReference type="NCBI Taxonomy" id="4628"/>
    <lineage>
        <taxon>Eukaryota</taxon>
        <taxon>Viridiplantae</taxon>
        <taxon>Streptophyta</taxon>
        <taxon>Embryophyta</taxon>
        <taxon>Tracheophyta</taxon>
        <taxon>Spermatophyta</taxon>
        <taxon>Magnoliopsida</taxon>
        <taxon>Liliopsida</taxon>
        <taxon>Zingiberales</taxon>
        <taxon>Cannaceae</taxon>
        <taxon>Canna</taxon>
    </lineage>
</organism>
<dbReference type="EMBL" id="CP136895">
    <property type="protein sequence ID" value="WOL10297.1"/>
    <property type="molecule type" value="Genomic_DNA"/>
</dbReference>
<dbReference type="AlphaFoldDB" id="A0AAQ3KMC3"/>
<protein>
    <submittedName>
        <fullName evidence="1">Uncharacterized protein</fullName>
    </submittedName>
</protein>
<evidence type="ECO:0000313" key="2">
    <source>
        <dbReference type="Proteomes" id="UP001327560"/>
    </source>
</evidence>
<name>A0AAQ3KMC3_9LILI</name>
<gene>
    <name evidence="1" type="ORF">Cni_G19052</name>
</gene>
<evidence type="ECO:0000313" key="1">
    <source>
        <dbReference type="EMBL" id="WOL10297.1"/>
    </source>
</evidence>
<dbReference type="Proteomes" id="UP001327560">
    <property type="component" value="Chromosome 6"/>
</dbReference>
<proteinExistence type="predicted"/>
<keyword evidence="2" id="KW-1185">Reference proteome</keyword>